<organism evidence="2 3">
    <name type="scientific">Porites lobata</name>
    <dbReference type="NCBI Taxonomy" id="104759"/>
    <lineage>
        <taxon>Eukaryota</taxon>
        <taxon>Metazoa</taxon>
        <taxon>Cnidaria</taxon>
        <taxon>Anthozoa</taxon>
        <taxon>Hexacorallia</taxon>
        <taxon>Scleractinia</taxon>
        <taxon>Fungiina</taxon>
        <taxon>Poritidae</taxon>
        <taxon>Porites</taxon>
    </lineage>
</organism>
<evidence type="ECO:0000313" key="3">
    <source>
        <dbReference type="Proteomes" id="UP001159405"/>
    </source>
</evidence>
<feature type="compositionally biased region" description="Polar residues" evidence="1">
    <location>
        <begin position="16"/>
        <end position="27"/>
    </location>
</feature>
<feature type="compositionally biased region" description="Basic and acidic residues" evidence="1">
    <location>
        <begin position="1"/>
        <end position="11"/>
    </location>
</feature>
<dbReference type="Proteomes" id="UP001159405">
    <property type="component" value="Unassembled WGS sequence"/>
</dbReference>
<evidence type="ECO:0000313" key="2">
    <source>
        <dbReference type="EMBL" id="CAH3179838.1"/>
    </source>
</evidence>
<evidence type="ECO:0000256" key="1">
    <source>
        <dbReference type="SAM" id="MobiDB-lite"/>
    </source>
</evidence>
<feature type="region of interest" description="Disordered" evidence="1">
    <location>
        <begin position="1"/>
        <end position="28"/>
    </location>
</feature>
<protein>
    <submittedName>
        <fullName evidence="2">Uncharacterized protein</fullName>
    </submittedName>
</protein>
<sequence length="93" mass="9851">MAAMEAKDSEAKVAGPSQQTASASTGDSELDQKVAEWLALDQECHHSQLLGSIFLASFVGHQVFSDPLLFGDNSTPELGQLCGFAGEKNNLII</sequence>
<keyword evidence="3" id="KW-1185">Reference proteome</keyword>
<name>A0ABN8RP23_9CNID</name>
<dbReference type="EMBL" id="CALNXK010000264">
    <property type="protein sequence ID" value="CAH3179838.1"/>
    <property type="molecule type" value="Genomic_DNA"/>
</dbReference>
<proteinExistence type="predicted"/>
<gene>
    <name evidence="2" type="ORF">PLOB_00022478</name>
</gene>
<accession>A0ABN8RP23</accession>
<comment type="caution">
    <text evidence="2">The sequence shown here is derived from an EMBL/GenBank/DDBJ whole genome shotgun (WGS) entry which is preliminary data.</text>
</comment>
<reference evidence="2 3" key="1">
    <citation type="submission" date="2022-05" db="EMBL/GenBank/DDBJ databases">
        <authorList>
            <consortium name="Genoscope - CEA"/>
            <person name="William W."/>
        </authorList>
    </citation>
    <scope>NUCLEOTIDE SEQUENCE [LARGE SCALE GENOMIC DNA]</scope>
</reference>